<reference evidence="3" key="1">
    <citation type="journal article" date="2013" name="BMC Genomics">
        <title>Genome and transcriptome sequencing of the halophilic fungus Wallemia ichthyophaga: haloadaptations present and absent.</title>
        <authorList>
            <person name="Zajc J."/>
            <person name="Liu Y."/>
            <person name="Dai W."/>
            <person name="Yang Z."/>
            <person name="Hu J."/>
            <person name="Gostincar C."/>
            <person name="Gunde-Cimerman N."/>
        </authorList>
    </citation>
    <scope>NUCLEOTIDE SEQUENCE [LARGE SCALE GENOMIC DNA]</scope>
    <source>
        <strain evidence="3">EXF-994 / CBS 113033</strain>
    </source>
</reference>
<organism evidence="2 3">
    <name type="scientific">Wallemia ichthyophaga (strain EXF-994 / CBS 113033)</name>
    <dbReference type="NCBI Taxonomy" id="1299270"/>
    <lineage>
        <taxon>Eukaryota</taxon>
        <taxon>Fungi</taxon>
        <taxon>Dikarya</taxon>
        <taxon>Basidiomycota</taxon>
        <taxon>Wallemiomycotina</taxon>
        <taxon>Wallemiomycetes</taxon>
        <taxon>Wallemiales</taxon>
        <taxon>Wallemiaceae</taxon>
        <taxon>Wallemia</taxon>
    </lineage>
</organism>
<dbReference type="GeneID" id="20376486"/>
<dbReference type="EMBL" id="KE007267">
    <property type="protein sequence ID" value="EOQ98652.1"/>
    <property type="molecule type" value="Genomic_DNA"/>
</dbReference>
<dbReference type="RefSeq" id="XP_009270506.1">
    <property type="nucleotide sequence ID" value="XM_009272231.1"/>
</dbReference>
<proteinExistence type="predicted"/>
<evidence type="ECO:0000313" key="3">
    <source>
        <dbReference type="Proteomes" id="UP000014064"/>
    </source>
</evidence>
<evidence type="ECO:0000256" key="1">
    <source>
        <dbReference type="SAM" id="SignalP"/>
    </source>
</evidence>
<name>R9A956_WALI9</name>
<dbReference type="Proteomes" id="UP000014064">
    <property type="component" value="Unassembled WGS sequence"/>
</dbReference>
<protein>
    <recommendedName>
        <fullName evidence="4">Secreted protein</fullName>
    </recommendedName>
</protein>
<evidence type="ECO:0008006" key="4">
    <source>
        <dbReference type="Google" id="ProtNLM"/>
    </source>
</evidence>
<sequence length="76" mass="7933">MKVSVFAAVVVIASCSMSLPVSSTDSVRKAQARAMSSVEARTYNQDAMDAFSRLAPPPSMEYPIAPDADAPNAPSA</sequence>
<dbReference type="KEGG" id="wic:J056_003534"/>
<keyword evidence="3" id="KW-1185">Reference proteome</keyword>
<dbReference type="AlphaFoldDB" id="R9A956"/>
<accession>R9A956</accession>
<feature type="signal peptide" evidence="1">
    <location>
        <begin position="1"/>
        <end position="23"/>
    </location>
</feature>
<evidence type="ECO:0000313" key="2">
    <source>
        <dbReference type="EMBL" id="EOQ98652.1"/>
    </source>
</evidence>
<dbReference type="PROSITE" id="PS51257">
    <property type="entry name" value="PROKAR_LIPOPROTEIN"/>
    <property type="match status" value="1"/>
</dbReference>
<gene>
    <name evidence="2" type="ORF">J056_003534</name>
</gene>
<keyword evidence="1" id="KW-0732">Signal</keyword>
<feature type="chain" id="PRO_5004470346" description="Secreted protein" evidence="1">
    <location>
        <begin position="24"/>
        <end position="76"/>
    </location>
</feature>
<dbReference type="HOGENOM" id="CLU_2656346_0_0_1"/>